<comment type="cofactor">
    <cofactor evidence="1">
        <name>FAD</name>
        <dbReference type="ChEBI" id="CHEBI:57692"/>
    </cofactor>
</comment>
<organism evidence="9 10">
    <name type="scientific">Salsuginibacillus halophilus</name>
    <dbReference type="NCBI Taxonomy" id="517424"/>
    <lineage>
        <taxon>Bacteria</taxon>
        <taxon>Bacillati</taxon>
        <taxon>Bacillota</taxon>
        <taxon>Bacilli</taxon>
        <taxon>Bacillales</taxon>
        <taxon>Bacillaceae</taxon>
        <taxon>Salsuginibacillus</taxon>
    </lineage>
</organism>
<evidence type="ECO:0000256" key="7">
    <source>
        <dbReference type="PROSITE-ProRule" id="PRU00335"/>
    </source>
</evidence>
<comment type="similarity">
    <text evidence="2">Belongs to the NADH dehydrogenase family.</text>
</comment>
<keyword evidence="4" id="KW-0274">FAD</keyword>
<reference evidence="9 10" key="1">
    <citation type="submission" date="2018-03" db="EMBL/GenBank/DDBJ databases">
        <title>Genomic Encyclopedia of Type Strains, Phase III (KMG-III): the genomes of soil and plant-associated and newly described type strains.</title>
        <authorList>
            <person name="Whitman W."/>
        </authorList>
    </citation>
    <scope>NUCLEOTIDE SEQUENCE [LARGE SCALE GENOMIC DNA]</scope>
    <source>
        <strain evidence="9 10">CGMCC 1.07653</strain>
    </source>
</reference>
<feature type="domain" description="HTH tetR-type" evidence="8">
    <location>
        <begin position="10"/>
        <end position="70"/>
    </location>
</feature>
<dbReference type="GO" id="GO:0019646">
    <property type="term" value="P:aerobic electron transport chain"/>
    <property type="evidence" value="ECO:0007669"/>
    <property type="project" value="TreeGrafter"/>
</dbReference>
<dbReference type="Pfam" id="PF00440">
    <property type="entry name" value="TetR_N"/>
    <property type="match status" value="1"/>
</dbReference>
<dbReference type="GO" id="GO:0003677">
    <property type="term" value="F:DNA binding"/>
    <property type="evidence" value="ECO:0007669"/>
    <property type="project" value="UniProtKB-UniRule"/>
</dbReference>
<sequence>MNVKPTNKRTATKERILHTASALFLARGFDETTVQEITIQAGVAKGTFFTHFPSKEDLLTEIARQEIAFIPEHAEVLDAKDPAAALTADIYHLLHAFSEQPAFYRKMWLEAALHEPALFERWQQLLRQLCPQLSDNELQSYTHIVNSQFHYILASAKHTGREEVYQALYPLLHHSLYSISERRSYPFMQRLVILGGGYGGMKIMQELLPKDLPDDVEIYLVDRLPYHCLKTEYYALAAGTESDQEVRVPFPEHEQLHYYFGNVTSIDEENQQIHFDNKEPLSFDKLVIGLGSVDKYHGVPGAEEHTYSIQSMEKTRRTCEALNNLPPHSHVSIVGAGLSGVELASELRESRTDLTIHLFDRGDTILPMFPKRLSNYVHNWFEKNDVDVVSNSNITKVEADGLYNHDQWFPSDATIWTAGIQPNQIVQNLNAEEDDSGRIILTKHHHLQHNEDIFVVGDCASLPHAPSAQLAESQGEQIVTILKKQWNHEELPDEMPKMKLKGVLGSLGKKHGFGMMGEKAAVTGRVARLLKSGVLWMYKYHSGV</sequence>
<keyword evidence="10" id="KW-1185">Reference proteome</keyword>
<name>A0A2P8HE02_9BACI</name>
<comment type="caution">
    <text evidence="9">The sequence shown here is derived from an EMBL/GenBank/DDBJ whole genome shotgun (WGS) entry which is preliminary data.</text>
</comment>
<dbReference type="InterPro" id="IPR023753">
    <property type="entry name" value="FAD/NAD-binding_dom"/>
</dbReference>
<proteinExistence type="inferred from homology"/>
<keyword evidence="6 7" id="KW-0238">DNA-binding</keyword>
<dbReference type="PROSITE" id="PS01081">
    <property type="entry name" value="HTH_TETR_1"/>
    <property type="match status" value="1"/>
</dbReference>
<dbReference type="PROSITE" id="PS50977">
    <property type="entry name" value="HTH_TETR_2"/>
    <property type="match status" value="1"/>
</dbReference>
<evidence type="ECO:0000256" key="4">
    <source>
        <dbReference type="ARBA" id="ARBA00022827"/>
    </source>
</evidence>
<evidence type="ECO:0000313" key="9">
    <source>
        <dbReference type="EMBL" id="PSL44458.1"/>
    </source>
</evidence>
<dbReference type="PRINTS" id="PR00455">
    <property type="entry name" value="HTHTETR"/>
</dbReference>
<dbReference type="InterPro" id="IPR036188">
    <property type="entry name" value="FAD/NAD-bd_sf"/>
</dbReference>
<dbReference type="OrthoDB" id="9784880at2"/>
<dbReference type="GO" id="GO:0003955">
    <property type="term" value="F:NAD(P)H dehydrogenase (quinone) activity"/>
    <property type="evidence" value="ECO:0007669"/>
    <property type="project" value="TreeGrafter"/>
</dbReference>
<keyword evidence="3" id="KW-0285">Flavoprotein</keyword>
<dbReference type="InterPro" id="IPR001647">
    <property type="entry name" value="HTH_TetR"/>
</dbReference>
<dbReference type="Gene3D" id="3.50.50.100">
    <property type="match status" value="1"/>
</dbReference>
<dbReference type="SUPFAM" id="SSF46689">
    <property type="entry name" value="Homeodomain-like"/>
    <property type="match status" value="1"/>
</dbReference>
<dbReference type="PRINTS" id="PR00368">
    <property type="entry name" value="FADPNR"/>
</dbReference>
<gene>
    <name evidence="9" type="ORF">B0H94_10869</name>
</gene>
<dbReference type="Proteomes" id="UP000242310">
    <property type="component" value="Unassembled WGS sequence"/>
</dbReference>
<dbReference type="AlphaFoldDB" id="A0A2P8HE02"/>
<dbReference type="InterPro" id="IPR023772">
    <property type="entry name" value="DNA-bd_HTH_TetR-type_CS"/>
</dbReference>
<accession>A0A2P8HE02</accession>
<feature type="DNA-binding region" description="H-T-H motif" evidence="7">
    <location>
        <begin position="33"/>
        <end position="52"/>
    </location>
</feature>
<dbReference type="InterPro" id="IPR051169">
    <property type="entry name" value="NADH-Q_oxidoreductase"/>
</dbReference>
<evidence type="ECO:0000256" key="6">
    <source>
        <dbReference type="ARBA" id="ARBA00023125"/>
    </source>
</evidence>
<protein>
    <submittedName>
        <fullName evidence="9">TetR family transcriptional regulator</fullName>
    </submittedName>
</protein>
<evidence type="ECO:0000259" key="8">
    <source>
        <dbReference type="PROSITE" id="PS50977"/>
    </source>
</evidence>
<dbReference type="PANTHER" id="PTHR42913">
    <property type="entry name" value="APOPTOSIS-INDUCING FACTOR 1"/>
    <property type="match status" value="1"/>
</dbReference>
<dbReference type="EMBL" id="PYAV01000008">
    <property type="protein sequence ID" value="PSL44458.1"/>
    <property type="molecule type" value="Genomic_DNA"/>
</dbReference>
<evidence type="ECO:0000256" key="3">
    <source>
        <dbReference type="ARBA" id="ARBA00022630"/>
    </source>
</evidence>
<evidence type="ECO:0000256" key="5">
    <source>
        <dbReference type="ARBA" id="ARBA00023002"/>
    </source>
</evidence>
<dbReference type="InterPro" id="IPR009057">
    <property type="entry name" value="Homeodomain-like_sf"/>
</dbReference>
<dbReference type="PRINTS" id="PR00411">
    <property type="entry name" value="PNDRDTASEI"/>
</dbReference>
<dbReference type="Pfam" id="PF07992">
    <property type="entry name" value="Pyr_redox_2"/>
    <property type="match status" value="1"/>
</dbReference>
<dbReference type="Gene3D" id="1.10.357.10">
    <property type="entry name" value="Tetracycline Repressor, domain 2"/>
    <property type="match status" value="1"/>
</dbReference>
<evidence type="ECO:0000313" key="10">
    <source>
        <dbReference type="Proteomes" id="UP000242310"/>
    </source>
</evidence>
<evidence type="ECO:0000256" key="1">
    <source>
        <dbReference type="ARBA" id="ARBA00001974"/>
    </source>
</evidence>
<keyword evidence="5" id="KW-0560">Oxidoreductase</keyword>
<dbReference type="SUPFAM" id="SSF51905">
    <property type="entry name" value="FAD/NAD(P)-binding domain"/>
    <property type="match status" value="2"/>
</dbReference>
<dbReference type="PANTHER" id="PTHR42913:SF3">
    <property type="entry name" value="64 KDA MITOCHONDRIAL NADH DEHYDROGENASE (EUROFUNG)"/>
    <property type="match status" value="1"/>
</dbReference>
<evidence type="ECO:0000256" key="2">
    <source>
        <dbReference type="ARBA" id="ARBA00005272"/>
    </source>
</evidence>